<feature type="transmembrane region" description="Helical" evidence="5">
    <location>
        <begin position="214"/>
        <end position="231"/>
    </location>
</feature>
<feature type="transmembrane region" description="Helical" evidence="5">
    <location>
        <begin position="131"/>
        <end position="160"/>
    </location>
</feature>
<protein>
    <submittedName>
        <fullName evidence="6">Sec-independent protein translocase, TatC subunit</fullName>
    </submittedName>
</protein>
<dbReference type="GO" id="GO:0043953">
    <property type="term" value="P:protein transport by the Tat complex"/>
    <property type="evidence" value="ECO:0007669"/>
    <property type="project" value="TreeGrafter"/>
</dbReference>
<keyword evidence="2 5" id="KW-0812">Transmembrane</keyword>
<feature type="transmembrane region" description="Helical" evidence="5">
    <location>
        <begin position="90"/>
        <end position="110"/>
    </location>
</feature>
<reference evidence="6" key="2">
    <citation type="journal article" date="2014" name="ISME J.">
        <title>Microbial stratification in low pH oxic and suboxic macroscopic growths along an acid mine drainage.</title>
        <authorList>
            <person name="Mendez-Garcia C."/>
            <person name="Mesa V."/>
            <person name="Sprenger R.R."/>
            <person name="Richter M."/>
            <person name="Diez M.S."/>
            <person name="Solano J."/>
            <person name="Bargiela R."/>
            <person name="Golyshina O.V."/>
            <person name="Manteca A."/>
            <person name="Ramos J.L."/>
            <person name="Gallego J.R."/>
            <person name="Llorente I."/>
            <person name="Martins Dos Santos V.A."/>
            <person name="Jensen O.N."/>
            <person name="Pelaez A.I."/>
            <person name="Sanchez J."/>
            <person name="Ferrer M."/>
        </authorList>
    </citation>
    <scope>NUCLEOTIDE SEQUENCE</scope>
</reference>
<evidence type="ECO:0000256" key="1">
    <source>
        <dbReference type="ARBA" id="ARBA00004141"/>
    </source>
</evidence>
<name>T1D5W0_9ZZZZ</name>
<sequence>MRELQRLLGILGEVRHRLIRIAFVLVPIFAFMITFNLQRTTVTWMGHTVPMVYPQFNLFYNASAQVFRWMSANMLPSGVQLLNVGVGDSVFIQMEIALLVTLIAGMPWIIHEVGAFLVPALRKNERDLLRLIGIPATGLFILGTAIGVFLLTPFTFLLLFKYVAAMGLSPVLGVQNFVTFALLYSLAFGVVFELPIFVYTLTRLGVVKAAAWTKHWRGAVLGALIFGMIITPDNSGITMLLIALPMMALYFGGAYFAVRYERNRDRRQAVVPVVGAG</sequence>
<evidence type="ECO:0000256" key="5">
    <source>
        <dbReference type="SAM" id="Phobius"/>
    </source>
</evidence>
<evidence type="ECO:0000313" key="6">
    <source>
        <dbReference type="EMBL" id="EQD76874.1"/>
    </source>
</evidence>
<proteinExistence type="inferred from homology"/>
<evidence type="ECO:0000256" key="2">
    <source>
        <dbReference type="ARBA" id="ARBA00022692"/>
    </source>
</evidence>
<feature type="transmembrane region" description="Helical" evidence="5">
    <location>
        <begin position="21"/>
        <end position="38"/>
    </location>
</feature>
<dbReference type="PANTHER" id="PTHR30371">
    <property type="entry name" value="SEC-INDEPENDENT PROTEIN TRANSLOCASE PROTEIN TATC"/>
    <property type="match status" value="1"/>
</dbReference>
<dbReference type="PRINTS" id="PR01840">
    <property type="entry name" value="TATCFAMILY"/>
</dbReference>
<gene>
    <name evidence="6" type="ORF">B1B_01388</name>
</gene>
<dbReference type="AlphaFoldDB" id="T1D5W0"/>
<dbReference type="InterPro" id="IPR002033">
    <property type="entry name" value="TatC"/>
</dbReference>
<dbReference type="Pfam" id="PF00902">
    <property type="entry name" value="TatC"/>
    <property type="match status" value="1"/>
</dbReference>
<feature type="transmembrane region" description="Helical" evidence="5">
    <location>
        <begin position="237"/>
        <end position="258"/>
    </location>
</feature>
<feature type="transmembrane region" description="Helical" evidence="5">
    <location>
        <begin position="180"/>
        <end position="202"/>
    </location>
</feature>
<keyword evidence="3 5" id="KW-1133">Transmembrane helix</keyword>
<reference evidence="6" key="1">
    <citation type="submission" date="2013-08" db="EMBL/GenBank/DDBJ databases">
        <authorList>
            <person name="Mendez C."/>
            <person name="Richter M."/>
            <person name="Ferrer M."/>
            <person name="Sanchez J."/>
        </authorList>
    </citation>
    <scope>NUCLEOTIDE SEQUENCE</scope>
</reference>
<comment type="subcellular location">
    <subcellularLocation>
        <location evidence="1">Membrane</location>
        <topology evidence="1">Multi-pass membrane protein</topology>
    </subcellularLocation>
</comment>
<evidence type="ECO:0000256" key="4">
    <source>
        <dbReference type="ARBA" id="ARBA00023136"/>
    </source>
</evidence>
<organism evidence="6">
    <name type="scientific">mine drainage metagenome</name>
    <dbReference type="NCBI Taxonomy" id="410659"/>
    <lineage>
        <taxon>unclassified sequences</taxon>
        <taxon>metagenomes</taxon>
        <taxon>ecological metagenomes</taxon>
    </lineage>
</organism>
<dbReference type="EMBL" id="AUZY01000957">
    <property type="protein sequence ID" value="EQD76874.1"/>
    <property type="molecule type" value="Genomic_DNA"/>
</dbReference>
<comment type="caution">
    <text evidence="6">The sequence shown here is derived from an EMBL/GenBank/DDBJ whole genome shotgun (WGS) entry which is preliminary data.</text>
</comment>
<accession>T1D5W0</accession>
<evidence type="ECO:0000256" key="3">
    <source>
        <dbReference type="ARBA" id="ARBA00022989"/>
    </source>
</evidence>
<keyword evidence="4 5" id="KW-0472">Membrane</keyword>
<dbReference type="GO" id="GO:0065002">
    <property type="term" value="P:intracellular protein transmembrane transport"/>
    <property type="evidence" value="ECO:0007669"/>
    <property type="project" value="TreeGrafter"/>
</dbReference>
<dbReference type="PANTHER" id="PTHR30371:SF0">
    <property type="entry name" value="SEC-INDEPENDENT PROTEIN TRANSLOCASE PROTEIN TATC, CHLOROPLASTIC-RELATED"/>
    <property type="match status" value="1"/>
</dbReference>
<dbReference type="GO" id="GO:0009977">
    <property type="term" value="F:proton motive force dependent protein transmembrane transporter activity"/>
    <property type="evidence" value="ECO:0007669"/>
    <property type="project" value="TreeGrafter"/>
</dbReference>
<dbReference type="GO" id="GO:0033281">
    <property type="term" value="C:TAT protein transport complex"/>
    <property type="evidence" value="ECO:0007669"/>
    <property type="project" value="TreeGrafter"/>
</dbReference>
<dbReference type="HAMAP" id="MF_00902">
    <property type="entry name" value="TatC"/>
    <property type="match status" value="1"/>
</dbReference>